<protein>
    <submittedName>
        <fullName evidence="2">Amidohydrolase, PncC family</fullName>
    </submittedName>
</protein>
<feature type="domain" description="CinA C-terminal" evidence="1">
    <location>
        <begin position="7"/>
        <end position="157"/>
    </location>
</feature>
<evidence type="ECO:0000313" key="2">
    <source>
        <dbReference type="EMBL" id="SCC18423.1"/>
    </source>
</evidence>
<keyword evidence="3" id="KW-1185">Reference proteome</keyword>
<dbReference type="EMBL" id="FMAY01000007">
    <property type="protein sequence ID" value="SCC18423.1"/>
    <property type="molecule type" value="Genomic_DNA"/>
</dbReference>
<dbReference type="Gene3D" id="3.90.950.20">
    <property type="entry name" value="CinA-like"/>
    <property type="match status" value="1"/>
</dbReference>
<dbReference type="OrthoDB" id="9801454at2"/>
<evidence type="ECO:0000313" key="3">
    <source>
        <dbReference type="Proteomes" id="UP000198975"/>
    </source>
</evidence>
<dbReference type="AlphaFoldDB" id="A0A1C4CHD3"/>
<keyword evidence="2" id="KW-0378">Hydrolase</keyword>
<dbReference type="GO" id="GO:0016787">
    <property type="term" value="F:hydrolase activity"/>
    <property type="evidence" value="ECO:0007669"/>
    <property type="project" value="UniProtKB-KW"/>
</dbReference>
<dbReference type="NCBIfam" id="TIGR00199">
    <property type="entry name" value="PncC_domain"/>
    <property type="match status" value="1"/>
</dbReference>
<dbReference type="InterPro" id="IPR036653">
    <property type="entry name" value="CinA-like_C"/>
</dbReference>
<gene>
    <name evidence="2" type="ORF">GA0061071_107236</name>
</gene>
<dbReference type="RefSeq" id="WP_088237868.1">
    <property type="nucleotide sequence ID" value="NZ_FMAY01000007.1"/>
</dbReference>
<dbReference type="Proteomes" id="UP000198975">
    <property type="component" value="Unassembled WGS sequence"/>
</dbReference>
<name>A0A1C4CHD3_9ENTR</name>
<sequence>MTTPSLSIANELGRLLQEKKLQLATAESCTGGLIASALCAAENTPAFYGCGFITYTDEAKIRLLEVSAGTIATHTAVSEQAVKEMAAGAQQRSGAHVSLAVSGYAGPEGGEDGTPVGTIWFAWQLPDNTLSTKVKHFDGDSEAIIKQATSYAMGTLIMLLAGYGEARE</sequence>
<organism evidence="2 3">
    <name type="scientific">Kosakonia oryzendophytica</name>
    <dbReference type="NCBI Taxonomy" id="1005665"/>
    <lineage>
        <taxon>Bacteria</taxon>
        <taxon>Pseudomonadati</taxon>
        <taxon>Pseudomonadota</taxon>
        <taxon>Gammaproteobacteria</taxon>
        <taxon>Enterobacterales</taxon>
        <taxon>Enterobacteriaceae</taxon>
        <taxon>Kosakonia</taxon>
    </lineage>
</organism>
<dbReference type="SUPFAM" id="SSF142433">
    <property type="entry name" value="CinA-like"/>
    <property type="match status" value="1"/>
</dbReference>
<dbReference type="InterPro" id="IPR008136">
    <property type="entry name" value="CinA_C"/>
</dbReference>
<accession>A0A1C4CHD3</accession>
<proteinExistence type="predicted"/>
<dbReference type="Pfam" id="PF02464">
    <property type="entry name" value="CinA"/>
    <property type="match status" value="1"/>
</dbReference>
<evidence type="ECO:0000259" key="1">
    <source>
        <dbReference type="Pfam" id="PF02464"/>
    </source>
</evidence>
<reference evidence="3" key="1">
    <citation type="submission" date="2016-08" db="EMBL/GenBank/DDBJ databases">
        <authorList>
            <person name="Varghese N."/>
            <person name="Submissions Spin"/>
        </authorList>
    </citation>
    <scope>NUCLEOTIDE SEQUENCE [LARGE SCALE GENOMIC DNA]</scope>
    <source>
        <strain evidence="3">REICA_082</strain>
    </source>
</reference>
<dbReference type="NCBIfam" id="NF002972">
    <property type="entry name" value="PRK03657.1"/>
    <property type="match status" value="1"/>
</dbReference>